<feature type="compositionally biased region" description="Polar residues" evidence="1">
    <location>
        <begin position="174"/>
        <end position="212"/>
    </location>
</feature>
<dbReference type="GO" id="GO:0019013">
    <property type="term" value="C:viral nucleocapsid"/>
    <property type="evidence" value="ECO:0007669"/>
    <property type="project" value="UniProtKB-KW"/>
</dbReference>
<keyword evidence="2" id="KW-0543">Viral nucleoprotein</keyword>
<proteinExistence type="predicted"/>
<organism evidence="2">
    <name type="scientific">Panonychus citri mivirus</name>
    <dbReference type="NCBI Taxonomy" id="2760845"/>
    <lineage>
        <taxon>Viruses</taxon>
        <taxon>Riboviria</taxon>
        <taxon>Orthornavirae</taxon>
        <taxon>Negarnaviricota</taxon>
        <taxon>Haploviricotina</taxon>
        <taxon>Monjiviricetes</taxon>
        <taxon>Jingchuvirales</taxon>
        <taxon>Chuviridae</taxon>
        <taxon>Mivirus</taxon>
    </lineage>
</organism>
<dbReference type="EMBL" id="MN745091">
    <property type="protein sequence ID" value="QMU95543.1"/>
    <property type="molecule type" value="Viral_cRNA"/>
</dbReference>
<reference evidence="2" key="1">
    <citation type="submission" date="2019-11" db="EMBL/GenBank/DDBJ databases">
        <title>RNA virome screening in diverse but ecologically relevant citrus pests reveals potential virus-host interactions.</title>
        <authorList>
            <person name="Wang W."/>
        </authorList>
    </citation>
    <scope>NUCLEOTIDE SEQUENCE</scope>
    <source>
        <strain evidence="2">PCMV.abc8</strain>
    </source>
</reference>
<name>A0A7G4YW62_9VIRU</name>
<keyword evidence="2" id="KW-0946">Virion</keyword>
<accession>A0A7G4YW62</accession>
<evidence type="ECO:0000256" key="1">
    <source>
        <dbReference type="SAM" id="MobiDB-lite"/>
    </source>
</evidence>
<evidence type="ECO:0000313" key="2">
    <source>
        <dbReference type="EMBL" id="QMU95543.1"/>
    </source>
</evidence>
<feature type="region of interest" description="Disordered" evidence="1">
    <location>
        <begin position="171"/>
        <end position="281"/>
    </location>
</feature>
<sequence length="792" mass="89790">MPVVAYDPTTPETRINMSNLLTNVFPVHKIEDKKSFYYKINFMKNVHYHFVKLVISLNDFLVINNGPGDSVQFFETCKTMIERCVHQWYGIDLLDQSSLESIDANAKKVEANITKMYLKHPTYTPLDLDSIDINNLTAEIVERVNLSCRFVHDIEINPAVEKYIAECEKAFPKSPNTSNESIPENSSTINISMSENQPDQILNPITTNTSVKRSLAEDDQPSTRSRNDDGPMPSTSANPPPQPQPSNDEPMEPVPVPSAPGGGPADPDDPENQLGPNEEPLNKLDSYRTYMLWFGSQSVELRLFGNLFTRNLTSVYLPDFANPTYRDRETSIMVLLMVKGKIAMLAPGQLTSPTYHFALSAAEILMPNVPHATYMDNHYSRQNAYRYICKLFGASNPADLPGIVEFLDSIFSVAQPDTASKVLYKQVMNGVNVRSTADFRAHHETNEEYQQQDGVADVPDNVIECKFRMLYEYITSPIALTSGGFTKMYKNFMANSLIAVAKRGSCSSKLAEKYLNDLTATDPQTYAFTPSDLTKFHDYVKDFIDENTAKLFFQRVSSYVQNIGSVVFRNMLRYTMYSGLSGMMIIATAIRLVPNFFWPEIRAKYPIQFTVYDSVCEIFLPRPYAGFIKTGIPTEYGLKRYREVIYCAICVLTTFGGMEYSTLKDYQGIRKSMVSEEDKRFIADLIERYRNQVLPENNINKATKEQRKVDIMTSGLDTYKNSFALAKLAGDLEDMRNLANLDALIERAKQFGVEEKNKFFESGVLEVRDPKNVPQQSYPRYIPGHESLFQGN</sequence>
<protein>
    <submittedName>
        <fullName evidence="2">Putative nucleoprotein</fullName>
    </submittedName>
</protein>